<evidence type="ECO:0000256" key="2">
    <source>
        <dbReference type="ARBA" id="ARBA00023315"/>
    </source>
</evidence>
<keyword evidence="6" id="KW-1185">Reference proteome</keyword>
<dbReference type="SMART" id="SM00563">
    <property type="entry name" value="PlsC"/>
    <property type="match status" value="1"/>
</dbReference>
<proteinExistence type="predicted"/>
<dbReference type="RefSeq" id="WP_377569701.1">
    <property type="nucleotide sequence ID" value="NZ_JBHTMP010000012.1"/>
</dbReference>
<reference evidence="6" key="1">
    <citation type="journal article" date="2019" name="Int. J. Syst. Evol. Microbiol.">
        <title>The Global Catalogue of Microorganisms (GCM) 10K type strain sequencing project: providing services to taxonomists for standard genome sequencing and annotation.</title>
        <authorList>
            <consortium name="The Broad Institute Genomics Platform"/>
            <consortium name="The Broad Institute Genome Sequencing Center for Infectious Disease"/>
            <person name="Wu L."/>
            <person name="Ma J."/>
        </authorList>
    </citation>
    <scope>NUCLEOTIDE SEQUENCE [LARGE SCALE GENOMIC DNA]</scope>
    <source>
        <strain evidence="6">JCM 31037</strain>
    </source>
</reference>
<feature type="region of interest" description="Disordered" evidence="3">
    <location>
        <begin position="221"/>
        <end position="264"/>
    </location>
</feature>
<dbReference type="Proteomes" id="UP001597260">
    <property type="component" value="Unassembled WGS sequence"/>
</dbReference>
<dbReference type="SUPFAM" id="SSF69593">
    <property type="entry name" value="Glycerol-3-phosphate (1)-acyltransferase"/>
    <property type="match status" value="1"/>
</dbReference>
<feature type="domain" description="Phospholipid/glycerol acyltransferase" evidence="4">
    <location>
        <begin position="41"/>
        <end position="159"/>
    </location>
</feature>
<dbReference type="PANTHER" id="PTHR10434">
    <property type="entry name" value="1-ACYL-SN-GLYCEROL-3-PHOSPHATE ACYLTRANSFERASE"/>
    <property type="match status" value="1"/>
</dbReference>
<gene>
    <name evidence="5" type="ORF">ACFQ4H_10715</name>
</gene>
<accession>A0ABW3YAW6</accession>
<dbReference type="CDD" id="cd07989">
    <property type="entry name" value="LPLAT_AGPAT-like"/>
    <property type="match status" value="1"/>
</dbReference>
<evidence type="ECO:0000256" key="1">
    <source>
        <dbReference type="ARBA" id="ARBA00022679"/>
    </source>
</evidence>
<dbReference type="Pfam" id="PF01553">
    <property type="entry name" value="Acyltransferase"/>
    <property type="match status" value="1"/>
</dbReference>
<dbReference type="PANTHER" id="PTHR10434:SF55">
    <property type="entry name" value="POSSIBLE ACYLTRANSFERASE"/>
    <property type="match status" value="1"/>
</dbReference>
<organism evidence="5 6">
    <name type="scientific">Micromonospora sonneratiae</name>
    <dbReference type="NCBI Taxonomy" id="1184706"/>
    <lineage>
        <taxon>Bacteria</taxon>
        <taxon>Bacillati</taxon>
        <taxon>Actinomycetota</taxon>
        <taxon>Actinomycetes</taxon>
        <taxon>Micromonosporales</taxon>
        <taxon>Micromonosporaceae</taxon>
        <taxon>Micromonospora</taxon>
    </lineage>
</organism>
<evidence type="ECO:0000313" key="5">
    <source>
        <dbReference type="EMBL" id="MFD1321558.1"/>
    </source>
</evidence>
<dbReference type="InterPro" id="IPR002123">
    <property type="entry name" value="Plipid/glycerol_acylTrfase"/>
</dbReference>
<evidence type="ECO:0000259" key="4">
    <source>
        <dbReference type="SMART" id="SM00563"/>
    </source>
</evidence>
<evidence type="ECO:0000256" key="3">
    <source>
        <dbReference type="SAM" id="MobiDB-lite"/>
    </source>
</evidence>
<keyword evidence="2 5" id="KW-0012">Acyltransferase</keyword>
<keyword evidence="1" id="KW-0808">Transferase</keyword>
<name>A0ABW3YAW6_9ACTN</name>
<dbReference type="EMBL" id="JBHTMP010000012">
    <property type="protein sequence ID" value="MFD1321558.1"/>
    <property type="molecule type" value="Genomic_DNA"/>
</dbReference>
<evidence type="ECO:0000313" key="6">
    <source>
        <dbReference type="Proteomes" id="UP001597260"/>
    </source>
</evidence>
<protein>
    <submittedName>
        <fullName evidence="5">Lysophospholipid acyltransferase family protein</fullName>
    </submittedName>
</protein>
<comment type="caution">
    <text evidence="5">The sequence shown here is derived from an EMBL/GenBank/DDBJ whole genome shotgun (WGS) entry which is preliminary data.</text>
</comment>
<dbReference type="GO" id="GO:0016746">
    <property type="term" value="F:acyltransferase activity"/>
    <property type="evidence" value="ECO:0007669"/>
    <property type="project" value="UniProtKB-KW"/>
</dbReference>
<sequence length="264" mass="28867">MARRRLGFWRRLAVTLVKPPLNIWTRRTWLGMEHLAQDTGIIIVANHLSHADPLVSAHYIYDAGRWPQYLGKASLFRLPVIGSLLYKTRQIPVERGTVDAARSLETLIAAVRAGGTVVIYPEGTTTREPELWPMRGKTGAARLALATNAPVIPVAMWGPEKMFDPRTKKLNLRPRIPVTVVAGPPVDLTRWAGAAPTKTTLDEMTDEMMLRLRDMLAEVRGTTPPPLWSPNARRDTTGARATTTGDRREGGDAGPAGDTAGGAA</sequence>